<evidence type="ECO:0000259" key="2">
    <source>
        <dbReference type="Pfam" id="PF13239"/>
    </source>
</evidence>
<proteinExistence type="predicted"/>
<organism evidence="3 4">
    <name type="scientific">Ferruginibacter yonginensis</name>
    <dbReference type="NCBI Taxonomy" id="1310416"/>
    <lineage>
        <taxon>Bacteria</taxon>
        <taxon>Pseudomonadati</taxon>
        <taxon>Bacteroidota</taxon>
        <taxon>Chitinophagia</taxon>
        <taxon>Chitinophagales</taxon>
        <taxon>Chitinophagaceae</taxon>
        <taxon>Ferruginibacter</taxon>
    </lineage>
</organism>
<evidence type="ECO:0000256" key="1">
    <source>
        <dbReference type="SAM" id="Phobius"/>
    </source>
</evidence>
<dbReference type="RefSeq" id="WP_379708225.1">
    <property type="nucleotide sequence ID" value="NZ_JBHSCZ010000001.1"/>
</dbReference>
<dbReference type="Proteomes" id="UP001595907">
    <property type="component" value="Unassembled WGS sequence"/>
</dbReference>
<protein>
    <submittedName>
        <fullName evidence="3">2TM domain-containing protein</fullName>
    </submittedName>
</protein>
<gene>
    <name evidence="3" type="ORF">ACFOWM_07040</name>
</gene>
<keyword evidence="4" id="KW-1185">Reference proteome</keyword>
<dbReference type="EMBL" id="JBHSCZ010000001">
    <property type="protein sequence ID" value="MFC4262625.1"/>
    <property type="molecule type" value="Genomic_DNA"/>
</dbReference>
<dbReference type="Pfam" id="PF13239">
    <property type="entry name" value="2TM"/>
    <property type="match status" value="1"/>
</dbReference>
<feature type="transmembrane region" description="Helical" evidence="1">
    <location>
        <begin position="29"/>
        <end position="46"/>
    </location>
</feature>
<evidence type="ECO:0000313" key="3">
    <source>
        <dbReference type="EMBL" id="MFC4262625.1"/>
    </source>
</evidence>
<keyword evidence="1" id="KW-1133">Transmembrane helix</keyword>
<evidence type="ECO:0000313" key="4">
    <source>
        <dbReference type="Proteomes" id="UP001595907"/>
    </source>
</evidence>
<feature type="domain" description="2TM" evidence="2">
    <location>
        <begin position="20"/>
        <end position="89"/>
    </location>
</feature>
<keyword evidence="1" id="KW-0812">Transmembrane</keyword>
<feature type="transmembrane region" description="Helical" evidence="1">
    <location>
        <begin position="61"/>
        <end position="83"/>
    </location>
</feature>
<accession>A0ABV8QQS5</accession>
<dbReference type="InterPro" id="IPR025698">
    <property type="entry name" value="2TM_dom"/>
</dbReference>
<comment type="caution">
    <text evidence="3">The sequence shown here is derived from an EMBL/GenBank/DDBJ whole genome shotgun (WGS) entry which is preliminary data.</text>
</comment>
<reference evidence="4" key="1">
    <citation type="journal article" date="2019" name="Int. J. Syst. Evol. Microbiol.">
        <title>The Global Catalogue of Microorganisms (GCM) 10K type strain sequencing project: providing services to taxonomists for standard genome sequencing and annotation.</title>
        <authorList>
            <consortium name="The Broad Institute Genomics Platform"/>
            <consortium name="The Broad Institute Genome Sequencing Center for Infectious Disease"/>
            <person name="Wu L."/>
            <person name="Ma J."/>
        </authorList>
    </citation>
    <scope>NUCLEOTIDE SEQUENCE [LARGE SCALE GENOMIC DNA]</scope>
    <source>
        <strain evidence="4">CECT 8289</strain>
    </source>
</reference>
<keyword evidence="1" id="KW-0472">Membrane</keyword>
<name>A0ABV8QQS5_9BACT</name>
<sequence>MNNLQQPINEKDEALWRLAKKRIKFKRSVLSYIIVNAFLWALWFYGNESDTPMRGSFNWPWPLWVSIGWGIGLAFQFSEAYMFPKSNAIEKEYEKLKNNSNNI</sequence>